<organism evidence="9 10">
    <name type="scientific">Alcanivorax borkumensis (strain ATCC 700651 / DSM 11573 / NCIMB 13689 / SK2)</name>
    <dbReference type="NCBI Taxonomy" id="393595"/>
    <lineage>
        <taxon>Bacteria</taxon>
        <taxon>Pseudomonadati</taxon>
        <taxon>Pseudomonadota</taxon>
        <taxon>Gammaproteobacteria</taxon>
        <taxon>Oceanospirillales</taxon>
        <taxon>Alcanivoracaceae</taxon>
        <taxon>Alcanivorax</taxon>
    </lineage>
</organism>
<dbReference type="KEGG" id="abo:ABO_2634"/>
<feature type="binding site" evidence="7">
    <location>
        <position position="194"/>
    </location>
    <ligand>
        <name>Zn(2+)</name>
        <dbReference type="ChEBI" id="CHEBI:29105"/>
    </ligand>
</feature>
<feature type="transmembrane region" description="Helical" evidence="8">
    <location>
        <begin position="195"/>
        <end position="216"/>
    </location>
</feature>
<feature type="transmembrane region" description="Helical" evidence="8">
    <location>
        <begin position="138"/>
        <end position="155"/>
    </location>
</feature>
<keyword evidence="7" id="KW-0862">Zinc</keyword>
<keyword evidence="7" id="KW-0479">Metal-binding</keyword>
<dbReference type="AlphaFoldDB" id="Q0VL66"/>
<dbReference type="eggNOG" id="COG1272">
    <property type="taxonomic scope" value="Bacteria"/>
</dbReference>
<feature type="transmembrane region" description="Helical" evidence="8">
    <location>
        <begin position="85"/>
        <end position="106"/>
    </location>
</feature>
<evidence type="ECO:0000256" key="5">
    <source>
        <dbReference type="ARBA" id="ARBA00022989"/>
    </source>
</evidence>
<dbReference type="HOGENOM" id="CLU_051078_1_0_6"/>
<sequence>MATAPNPEPPYSILEEWLNGLTHGIGAALSIAGTVILVVAASLLGDPWKIVSFSIFGASLILLYSASALYHSLRNPKWRAAFKMLDHCAIYCLIAGTYTPFLLVNLRGQTGWILFAVIWVLALTGIALKALYGHRFKLMRVGIYLAMGWLIVVASNDLTTKLNDTGFWLILAGGITYTVGVIFYLADRFIPFNHAIWHLFVMGGSICHFLAVYYGVLPFTTPVG</sequence>
<evidence type="ECO:0000256" key="3">
    <source>
        <dbReference type="ARBA" id="ARBA00022475"/>
    </source>
</evidence>
<feature type="binding site" evidence="7">
    <location>
        <position position="71"/>
    </location>
    <ligand>
        <name>Zn(2+)</name>
        <dbReference type="ChEBI" id="CHEBI:29105"/>
    </ligand>
</feature>
<dbReference type="InterPro" id="IPR005744">
    <property type="entry name" value="Hy-lIII"/>
</dbReference>
<feature type="transmembrane region" description="Helical" evidence="8">
    <location>
        <begin position="167"/>
        <end position="186"/>
    </location>
</feature>
<dbReference type="EMBL" id="AM286690">
    <property type="protein sequence ID" value="CAL18082.1"/>
    <property type="molecule type" value="Genomic_DNA"/>
</dbReference>
<comment type="subcellular location">
    <subcellularLocation>
        <location evidence="1">Cell membrane</location>
        <topology evidence="1">Multi-pass membrane protein</topology>
    </subcellularLocation>
</comment>
<dbReference type="STRING" id="393595.ABO_2634"/>
<reference evidence="9 10" key="1">
    <citation type="journal article" date="2006" name="Nat. Biotechnol.">
        <title>Genome sequence of the ubiquitous hydrocarbon-degrading marine bacterium Alcanivorax borkumensis.</title>
        <authorList>
            <person name="Schneiker S."/>
            <person name="Martins dos Santos V.A.P."/>
            <person name="Bartels D."/>
            <person name="Bekel T."/>
            <person name="Brecht M."/>
            <person name="Buhrmester J."/>
            <person name="Chernikova T.N."/>
            <person name="Denaro R."/>
            <person name="Ferrer M."/>
            <person name="Gertler C."/>
            <person name="Goesmann A."/>
            <person name="Golyshina O.V."/>
            <person name="Kaminski F."/>
            <person name="Khachane A.N."/>
            <person name="Lang S."/>
            <person name="Linke B."/>
            <person name="McHardy A.C."/>
            <person name="Meyer F."/>
            <person name="Nechitaylo T."/>
            <person name="Puehler A."/>
            <person name="Regenhardt D."/>
            <person name="Rupp O."/>
            <person name="Sabirova J.S."/>
            <person name="Selbitschka W."/>
            <person name="Yakimov M.M."/>
            <person name="Timmis K.N."/>
            <person name="Vorhoelter F.-J."/>
            <person name="Weidner S."/>
            <person name="Kaiser O."/>
            <person name="Golyshin P.N."/>
        </authorList>
    </citation>
    <scope>NUCLEOTIDE SEQUENCE [LARGE SCALE GENOMIC DNA]</scope>
    <source>
        <strain evidence="10">ATCC 700651 / DSM 11573 / NCIMB 13689 / SK2</strain>
    </source>
</reference>
<dbReference type="PANTHER" id="PTHR20855">
    <property type="entry name" value="ADIPOR/PROGESTIN RECEPTOR-RELATED"/>
    <property type="match status" value="1"/>
</dbReference>
<evidence type="ECO:0000256" key="2">
    <source>
        <dbReference type="ARBA" id="ARBA00008488"/>
    </source>
</evidence>
<keyword evidence="10" id="KW-1185">Reference proteome</keyword>
<dbReference type="InterPro" id="IPR004254">
    <property type="entry name" value="AdipoR/HlyIII-related"/>
</dbReference>
<dbReference type="OrthoDB" id="9813689at2"/>
<comment type="similarity">
    <text evidence="2">Belongs to the UPF0073 (Hly-III) family.</text>
</comment>
<evidence type="ECO:0000256" key="4">
    <source>
        <dbReference type="ARBA" id="ARBA00022692"/>
    </source>
</evidence>
<feature type="transmembrane region" description="Helical" evidence="8">
    <location>
        <begin position="21"/>
        <end position="44"/>
    </location>
</feature>
<dbReference type="GO" id="GO:0005886">
    <property type="term" value="C:plasma membrane"/>
    <property type="evidence" value="ECO:0007669"/>
    <property type="project" value="UniProtKB-SubCell"/>
</dbReference>
<evidence type="ECO:0000256" key="7">
    <source>
        <dbReference type="PIRSR" id="PIRSR604254-1"/>
    </source>
</evidence>
<proteinExistence type="inferred from homology"/>
<evidence type="ECO:0000313" key="10">
    <source>
        <dbReference type="Proteomes" id="UP000008871"/>
    </source>
</evidence>
<feature type="binding site" evidence="7">
    <location>
        <position position="198"/>
    </location>
    <ligand>
        <name>Zn(2+)</name>
        <dbReference type="ChEBI" id="CHEBI:29105"/>
    </ligand>
</feature>
<dbReference type="NCBIfam" id="TIGR01065">
    <property type="entry name" value="hlyIII"/>
    <property type="match status" value="1"/>
</dbReference>
<accession>Q0VL66</accession>
<keyword evidence="3" id="KW-1003">Cell membrane</keyword>
<feature type="transmembrane region" description="Helical" evidence="8">
    <location>
        <begin position="112"/>
        <end position="131"/>
    </location>
</feature>
<protein>
    <submittedName>
        <fullName evidence="9">Membrane protein, hemolysin III homolog, putative</fullName>
    </submittedName>
</protein>
<dbReference type="GO" id="GO:0140911">
    <property type="term" value="F:pore-forming activity"/>
    <property type="evidence" value="ECO:0007669"/>
    <property type="project" value="InterPro"/>
</dbReference>
<dbReference type="Pfam" id="PF03006">
    <property type="entry name" value="HlyIII"/>
    <property type="match status" value="1"/>
</dbReference>
<dbReference type="PANTHER" id="PTHR20855:SF3">
    <property type="entry name" value="LD03007P"/>
    <property type="match status" value="1"/>
</dbReference>
<keyword evidence="6 8" id="KW-0472">Membrane</keyword>
<keyword evidence="4 8" id="KW-0812">Transmembrane</keyword>
<dbReference type="RefSeq" id="WP_011589905.1">
    <property type="nucleotide sequence ID" value="NC_008260.1"/>
</dbReference>
<name>Q0VL66_ALCBS</name>
<feature type="transmembrane region" description="Helical" evidence="8">
    <location>
        <begin position="50"/>
        <end position="73"/>
    </location>
</feature>
<evidence type="ECO:0000256" key="1">
    <source>
        <dbReference type="ARBA" id="ARBA00004651"/>
    </source>
</evidence>
<evidence type="ECO:0000256" key="8">
    <source>
        <dbReference type="SAM" id="Phobius"/>
    </source>
</evidence>
<dbReference type="GO" id="GO:0046872">
    <property type="term" value="F:metal ion binding"/>
    <property type="evidence" value="ECO:0007669"/>
    <property type="project" value="UniProtKB-KW"/>
</dbReference>
<dbReference type="Proteomes" id="UP000008871">
    <property type="component" value="Chromosome"/>
</dbReference>
<evidence type="ECO:0000313" key="9">
    <source>
        <dbReference type="EMBL" id="CAL18082.1"/>
    </source>
</evidence>
<evidence type="ECO:0000256" key="6">
    <source>
        <dbReference type="ARBA" id="ARBA00023136"/>
    </source>
</evidence>
<gene>
    <name evidence="9" type="ordered locus">ABO_2634</name>
</gene>
<keyword evidence="5 8" id="KW-1133">Transmembrane helix</keyword>